<dbReference type="OrthoDB" id="525039at2"/>
<organism evidence="3 4">
    <name type="scientific">Streptomyces triticagri</name>
    <dbReference type="NCBI Taxonomy" id="2293568"/>
    <lineage>
        <taxon>Bacteria</taxon>
        <taxon>Bacillati</taxon>
        <taxon>Actinomycetota</taxon>
        <taxon>Actinomycetes</taxon>
        <taxon>Kitasatosporales</taxon>
        <taxon>Streptomycetaceae</taxon>
        <taxon>Streptomyces</taxon>
    </lineage>
</organism>
<dbReference type="Proteomes" id="UP000263094">
    <property type="component" value="Unassembled WGS sequence"/>
</dbReference>
<proteinExistence type="predicted"/>
<comment type="caution">
    <text evidence="3">The sequence shown here is derived from an EMBL/GenBank/DDBJ whole genome shotgun (WGS) entry which is preliminary data.</text>
</comment>
<dbReference type="GO" id="GO:0016787">
    <property type="term" value="F:hydrolase activity"/>
    <property type="evidence" value="ECO:0007669"/>
    <property type="project" value="UniProtKB-KW"/>
</dbReference>
<dbReference type="Pfam" id="PF04203">
    <property type="entry name" value="Sortase"/>
    <property type="match status" value="1"/>
</dbReference>
<dbReference type="SUPFAM" id="SSF63817">
    <property type="entry name" value="Sortase"/>
    <property type="match status" value="1"/>
</dbReference>
<evidence type="ECO:0000256" key="1">
    <source>
        <dbReference type="ARBA" id="ARBA00022801"/>
    </source>
</evidence>
<dbReference type="CDD" id="cd05829">
    <property type="entry name" value="Sortase_F"/>
    <property type="match status" value="1"/>
</dbReference>
<reference evidence="3 4" key="1">
    <citation type="submission" date="2018-08" db="EMBL/GenBank/DDBJ databases">
        <title>Isolation, diversity and antifungal activity of Actinobacteria from wheat.</title>
        <authorList>
            <person name="Han C."/>
        </authorList>
    </citation>
    <scope>NUCLEOTIDE SEQUENCE [LARGE SCALE GENOMIC DNA]</scope>
    <source>
        <strain evidence="3 4">NEAU-YY421</strain>
    </source>
</reference>
<dbReference type="InterPro" id="IPR005754">
    <property type="entry name" value="Sortase"/>
</dbReference>
<dbReference type="EMBL" id="QUAK01000007">
    <property type="protein sequence ID" value="RFU88596.1"/>
    <property type="molecule type" value="Genomic_DNA"/>
</dbReference>
<keyword evidence="1" id="KW-0378">Hydrolase</keyword>
<feature type="compositionally biased region" description="Low complexity" evidence="2">
    <location>
        <begin position="23"/>
        <end position="34"/>
    </location>
</feature>
<sequence>GGPGGSVDGSAAPGGASPGGAGSSPSSRPGGKAAQPLPASRPLSISIPSLGVASSLERLGLGKGRAMQTPRDPDKAGWYRPGPTPGALGPSVIAGHVTWDGDPAVFFELAEVSPGDRVDVRRADGRTARFTVDRIAVHPKDRFPTVEVYRNIDHAGLRLITCGGTYSEADRRYADNVIVYATLTGVTGRAAR</sequence>
<dbReference type="Gene3D" id="2.40.260.10">
    <property type="entry name" value="Sortase"/>
    <property type="match status" value="1"/>
</dbReference>
<dbReference type="InterPro" id="IPR042001">
    <property type="entry name" value="Sortase_F"/>
</dbReference>
<accession>A0A372MCE7</accession>
<gene>
    <name evidence="3" type="ORF">DY218_00795</name>
</gene>
<dbReference type="RefSeq" id="WP_147336113.1">
    <property type="nucleotide sequence ID" value="NZ_QUAK01000007.1"/>
</dbReference>
<name>A0A372MCE7_9ACTN</name>
<evidence type="ECO:0000313" key="4">
    <source>
        <dbReference type="Proteomes" id="UP000263094"/>
    </source>
</evidence>
<feature type="region of interest" description="Disordered" evidence="2">
    <location>
        <begin position="61"/>
        <end position="84"/>
    </location>
</feature>
<dbReference type="NCBIfam" id="NF033748">
    <property type="entry name" value="class_F_sortase"/>
    <property type="match status" value="1"/>
</dbReference>
<dbReference type="InterPro" id="IPR023365">
    <property type="entry name" value="Sortase_dom-sf"/>
</dbReference>
<evidence type="ECO:0000313" key="3">
    <source>
        <dbReference type="EMBL" id="RFU88596.1"/>
    </source>
</evidence>
<dbReference type="AlphaFoldDB" id="A0A372MCE7"/>
<feature type="non-terminal residue" evidence="3">
    <location>
        <position position="1"/>
    </location>
</feature>
<feature type="region of interest" description="Disordered" evidence="2">
    <location>
        <begin position="1"/>
        <end position="45"/>
    </location>
</feature>
<evidence type="ECO:0000256" key="2">
    <source>
        <dbReference type="SAM" id="MobiDB-lite"/>
    </source>
</evidence>
<keyword evidence="4" id="KW-1185">Reference proteome</keyword>
<protein>
    <submittedName>
        <fullName evidence="3">Class F sortase</fullName>
    </submittedName>
</protein>